<evidence type="ECO:0000313" key="5">
    <source>
        <dbReference type="Proteomes" id="UP000176562"/>
    </source>
</evidence>
<proteinExistence type="inferred from homology"/>
<gene>
    <name evidence="4" type="ORF">LPB142_08225</name>
</gene>
<feature type="domain" description="Bacterial sugar transferase" evidence="3">
    <location>
        <begin position="2"/>
        <end position="181"/>
    </location>
</feature>
<keyword evidence="5" id="KW-1185">Reference proteome</keyword>
<evidence type="ECO:0000313" key="4">
    <source>
        <dbReference type="EMBL" id="AOZ70960.1"/>
    </source>
</evidence>
<dbReference type="GO" id="GO:0016780">
    <property type="term" value="F:phosphotransferase activity, for other substituted phosphate groups"/>
    <property type="evidence" value="ECO:0007669"/>
    <property type="project" value="TreeGrafter"/>
</dbReference>
<dbReference type="EMBL" id="CP017781">
    <property type="protein sequence ID" value="AOZ70960.1"/>
    <property type="molecule type" value="Genomic_DNA"/>
</dbReference>
<dbReference type="Pfam" id="PF02397">
    <property type="entry name" value="Bac_transf"/>
    <property type="match status" value="1"/>
</dbReference>
<keyword evidence="2" id="KW-0270">Exopolysaccharide synthesis</keyword>
<protein>
    <submittedName>
        <fullName evidence="4">Exopolysaccharide biosynthesis protein</fullName>
    </submittedName>
</protein>
<dbReference type="PANTHER" id="PTHR30576:SF10">
    <property type="entry name" value="SLL5057 PROTEIN"/>
    <property type="match status" value="1"/>
</dbReference>
<evidence type="ECO:0000256" key="2">
    <source>
        <dbReference type="ARBA" id="ARBA00023169"/>
    </source>
</evidence>
<evidence type="ECO:0000259" key="3">
    <source>
        <dbReference type="Pfam" id="PF02397"/>
    </source>
</evidence>
<dbReference type="InterPro" id="IPR003362">
    <property type="entry name" value="Bact_transf"/>
</dbReference>
<dbReference type="KEGG" id="rhp:LPB142_08225"/>
<dbReference type="STRING" id="1850250.LPB142_08225"/>
<accession>A0A1D9MGS1</accession>
<comment type="similarity">
    <text evidence="1">Belongs to the bacterial sugar transferase family.</text>
</comment>
<dbReference type="PANTHER" id="PTHR30576">
    <property type="entry name" value="COLANIC BIOSYNTHESIS UDP-GLUCOSE LIPID CARRIER TRANSFERASE"/>
    <property type="match status" value="1"/>
</dbReference>
<name>A0A1D9MGS1_9RHOB</name>
<reference evidence="4 5" key="1">
    <citation type="submission" date="2016-10" db="EMBL/GenBank/DDBJ databases">
        <title>Rhodobacter sp. LPB0142, isolated from sea water.</title>
        <authorList>
            <person name="Kim E."/>
            <person name="Yi H."/>
        </authorList>
    </citation>
    <scope>NUCLEOTIDE SEQUENCE [LARGE SCALE GENOMIC DNA]</scope>
    <source>
        <strain evidence="4 5">LPB0142</strain>
    </source>
</reference>
<sequence length="186" mass="21002">MLPVLIPVIALLTVLVRRDGGRAFFIQPRVGRDGRVFNCYKFRTMIENAEAVLEQMCRDNPAVAAEWETYQKLSNDPRISRVGRFLRASSLDELPQIFNVLLGDMSFVGPRPFLPSQKALYDAAHGRAYYDLRPGITGPWQVYGRSATTFVARVGYDETYLKDLGLRADLELLVKTVSVVFRRTGA</sequence>
<dbReference type="AlphaFoldDB" id="A0A1D9MGS1"/>
<evidence type="ECO:0000256" key="1">
    <source>
        <dbReference type="ARBA" id="ARBA00006464"/>
    </source>
</evidence>
<dbReference type="Proteomes" id="UP000176562">
    <property type="component" value="Chromosome"/>
</dbReference>
<dbReference type="GO" id="GO:0000271">
    <property type="term" value="P:polysaccharide biosynthetic process"/>
    <property type="evidence" value="ECO:0007669"/>
    <property type="project" value="UniProtKB-KW"/>
</dbReference>
<organism evidence="4 5">
    <name type="scientific">Rhodobacter xanthinilyticus</name>
    <dbReference type="NCBI Taxonomy" id="1850250"/>
    <lineage>
        <taxon>Bacteria</taxon>
        <taxon>Pseudomonadati</taxon>
        <taxon>Pseudomonadota</taxon>
        <taxon>Alphaproteobacteria</taxon>
        <taxon>Rhodobacterales</taxon>
        <taxon>Rhodobacter group</taxon>
        <taxon>Rhodobacter</taxon>
    </lineage>
</organism>